<feature type="non-terminal residue" evidence="3">
    <location>
        <position position="1"/>
    </location>
</feature>
<feature type="compositionally biased region" description="Basic residues" evidence="1">
    <location>
        <begin position="47"/>
        <end position="56"/>
    </location>
</feature>
<evidence type="ECO:0000259" key="2">
    <source>
        <dbReference type="Pfam" id="PF24758"/>
    </source>
</evidence>
<dbReference type="Proteomes" id="UP000324897">
    <property type="component" value="Chromosome 4"/>
</dbReference>
<reference evidence="3 4" key="1">
    <citation type="journal article" date="2019" name="Sci. Rep.">
        <title>A high-quality genome of Eragrostis curvula grass provides insights into Poaceae evolution and supports new strategies to enhance forage quality.</title>
        <authorList>
            <person name="Carballo J."/>
            <person name="Santos B.A.C.M."/>
            <person name="Zappacosta D."/>
            <person name="Garbus I."/>
            <person name="Selva J.P."/>
            <person name="Gallo C.A."/>
            <person name="Diaz A."/>
            <person name="Albertini E."/>
            <person name="Caccamo M."/>
            <person name="Echenique V."/>
        </authorList>
    </citation>
    <scope>NUCLEOTIDE SEQUENCE [LARGE SCALE GENOMIC DNA]</scope>
    <source>
        <strain evidence="4">cv. Victoria</strain>
        <tissue evidence="3">Leaf</tissue>
    </source>
</reference>
<protein>
    <recommendedName>
        <fullName evidence="2">F-box/LRR-repeat protein 15/At3g58940/PEG3-like LRR domain-containing protein</fullName>
    </recommendedName>
</protein>
<dbReference type="OrthoDB" id="678620at2759"/>
<proteinExistence type="predicted"/>
<dbReference type="InterPro" id="IPR055312">
    <property type="entry name" value="FBL15-like"/>
</dbReference>
<dbReference type="Pfam" id="PF24758">
    <property type="entry name" value="LRR_At5g56370"/>
    <property type="match status" value="1"/>
</dbReference>
<sequence length="495" mass="55548">MSRPYNLHSSSVIILVQAKPYSVVQWKQIRRRLILPPPSHGPDQRLPRRAPPRHPHPTPLPHAAARTSLLSRRWTRVWAGLPVLDFEGSYKEPHDFMDSVDAALAAFSAPAVRRLQIAVPNSDVPAATRVAPWLRFASQRLVGTLYLHVRYPWSWAAAAGRPVQEIELPVCDAASRITLDLSLRWRLQIQPAPSFAALSDLEIKGATMEARVLEDLVSSQCPNLRNMILKLSLVASSNVSIRSKSLSSLTYHVSKTSRIEVVARKLEVLSVRSADEARISAPKLAEVHVFGGPRPYKFVKAPRHLQLLDVRNISASLVQHFDKVEKLKLGVFIQGIKEYKSFVAATKKLPVSDILHVSWQCLKPRCHGFVPSMLHILRRCNGTRRLTVNYYCYGTSASPSMICSCPASCPCRLPESCNTDDITLNLLEEVEINFVEGSPDEVELFVKQLSKCNAPVLKKVAINYRARHDTLITKELCAKVRSMCRQDLNVEFNMT</sequence>
<feature type="domain" description="F-box/LRR-repeat protein 15/At3g58940/PEG3-like LRR" evidence="2">
    <location>
        <begin position="131"/>
        <end position="272"/>
    </location>
</feature>
<dbReference type="Gramene" id="TVU38520">
    <property type="protein sequence ID" value="TVU38520"/>
    <property type="gene ID" value="EJB05_11894"/>
</dbReference>
<name>A0A5J9VTW8_9POAL</name>
<comment type="caution">
    <text evidence="3">The sequence shown here is derived from an EMBL/GenBank/DDBJ whole genome shotgun (WGS) entry which is preliminary data.</text>
</comment>
<evidence type="ECO:0000313" key="4">
    <source>
        <dbReference type="Proteomes" id="UP000324897"/>
    </source>
</evidence>
<dbReference type="EMBL" id="RWGY01000007">
    <property type="protein sequence ID" value="TVU38520.1"/>
    <property type="molecule type" value="Genomic_DNA"/>
</dbReference>
<dbReference type="PANTHER" id="PTHR34709">
    <property type="entry name" value="OS10G0396666 PROTEIN"/>
    <property type="match status" value="1"/>
</dbReference>
<dbReference type="AlphaFoldDB" id="A0A5J9VTW8"/>
<gene>
    <name evidence="3" type="ORF">EJB05_11894</name>
</gene>
<dbReference type="PANTHER" id="PTHR34709:SF68">
    <property type="entry name" value="OS07G0550432 PROTEIN"/>
    <property type="match status" value="1"/>
</dbReference>
<accession>A0A5J9VTW8</accession>
<evidence type="ECO:0000256" key="1">
    <source>
        <dbReference type="SAM" id="MobiDB-lite"/>
    </source>
</evidence>
<evidence type="ECO:0000313" key="3">
    <source>
        <dbReference type="EMBL" id="TVU38520.1"/>
    </source>
</evidence>
<keyword evidence="4" id="KW-1185">Reference proteome</keyword>
<organism evidence="3 4">
    <name type="scientific">Eragrostis curvula</name>
    <name type="common">weeping love grass</name>
    <dbReference type="NCBI Taxonomy" id="38414"/>
    <lineage>
        <taxon>Eukaryota</taxon>
        <taxon>Viridiplantae</taxon>
        <taxon>Streptophyta</taxon>
        <taxon>Embryophyta</taxon>
        <taxon>Tracheophyta</taxon>
        <taxon>Spermatophyta</taxon>
        <taxon>Magnoliopsida</taxon>
        <taxon>Liliopsida</taxon>
        <taxon>Poales</taxon>
        <taxon>Poaceae</taxon>
        <taxon>PACMAD clade</taxon>
        <taxon>Chloridoideae</taxon>
        <taxon>Eragrostideae</taxon>
        <taxon>Eragrostidinae</taxon>
        <taxon>Eragrostis</taxon>
    </lineage>
</organism>
<dbReference type="InterPro" id="IPR055411">
    <property type="entry name" value="LRR_FXL15/At3g58940/PEG3-like"/>
</dbReference>
<feature type="region of interest" description="Disordered" evidence="1">
    <location>
        <begin position="35"/>
        <end position="62"/>
    </location>
</feature>